<dbReference type="EMBL" id="GDJX01017443">
    <property type="protein sequence ID" value="JAT50493.1"/>
    <property type="molecule type" value="Transcribed_RNA"/>
</dbReference>
<dbReference type="AlphaFoldDB" id="A0A1D1Y769"/>
<feature type="non-terminal residue" evidence="3">
    <location>
        <position position="429"/>
    </location>
</feature>
<feature type="non-terminal residue" evidence="3">
    <location>
        <position position="1"/>
    </location>
</feature>
<keyword evidence="1 3" id="KW-0808">Transferase</keyword>
<reference evidence="3" key="1">
    <citation type="submission" date="2015-07" db="EMBL/GenBank/DDBJ databases">
        <title>Transcriptome Assembly of Anthurium amnicola.</title>
        <authorList>
            <person name="Suzuki J."/>
        </authorList>
    </citation>
    <scope>NUCLEOTIDE SEQUENCE</scope>
</reference>
<organism evidence="3">
    <name type="scientific">Anthurium amnicola</name>
    <dbReference type="NCBI Taxonomy" id="1678845"/>
    <lineage>
        <taxon>Eukaryota</taxon>
        <taxon>Viridiplantae</taxon>
        <taxon>Streptophyta</taxon>
        <taxon>Embryophyta</taxon>
        <taxon>Tracheophyta</taxon>
        <taxon>Spermatophyta</taxon>
        <taxon>Magnoliopsida</taxon>
        <taxon>Liliopsida</taxon>
        <taxon>Araceae</taxon>
        <taxon>Pothoideae</taxon>
        <taxon>Potheae</taxon>
        <taxon>Anthurium</taxon>
    </lineage>
</organism>
<dbReference type="GO" id="GO:0016747">
    <property type="term" value="F:acyltransferase activity, transferring groups other than amino-acyl groups"/>
    <property type="evidence" value="ECO:0007669"/>
    <property type="project" value="UniProtKB-ARBA"/>
</dbReference>
<protein>
    <submittedName>
        <fullName evidence="3">Malonyl-coenzyme A:anthocyanin 3-O-glucoside-6''-O-malonyltransferase</fullName>
    </submittedName>
</protein>
<name>A0A1D1Y769_9ARAE</name>
<gene>
    <name evidence="3" type="primary">3MAT_0</name>
    <name evidence="3" type="ORF">g.117264</name>
</gene>
<dbReference type="Pfam" id="PF02458">
    <property type="entry name" value="Transferase"/>
    <property type="match status" value="1"/>
</dbReference>
<evidence type="ECO:0000256" key="2">
    <source>
        <dbReference type="ARBA" id="ARBA00023315"/>
    </source>
</evidence>
<evidence type="ECO:0000256" key="1">
    <source>
        <dbReference type="ARBA" id="ARBA00022679"/>
    </source>
</evidence>
<evidence type="ECO:0000313" key="3">
    <source>
        <dbReference type="EMBL" id="JAT50493.1"/>
    </source>
</evidence>
<sequence length="429" mass="46076">SSSSSSSQLPPAVTVLETCWVAPSREGLPPIGEEGASLPLTFFDVHWVGTQPVERLFFYRWHDADTPRLLHSVLPRLTRALSLTLHHYYPLAGRLRAVHPGSDALEIHCTDSDSVPLTLAESDGDFLRLAGDQPRGLHEIRPLVPQIPGEADGGADYPQPLMGMALQVTVFPGAGVCVGFSIHHPACDGSVSTRFVKAWAAACCSPPEEDVAWVPPDGELPVVDRTLVSDPKGLYTIFRDGMKSLAGGGEWMPRLKSDGPDVVRSTFLLRRAHIEELRRRVPSPPPGTRYSSFVLAVAHVWVCLLRAGEQGTATPGAAAGEDADAHMSFAVDLRARLRPPLPSAYLGNCLGCCFVGAPRGELVGEGGVGRAAEAIAGSVARLRGEEDVLWDAERWVGKVKEILQAGWPLSIAGSPRFGVYAVDFGWGRP</sequence>
<dbReference type="PANTHER" id="PTHR31625">
    <property type="match status" value="1"/>
</dbReference>
<dbReference type="InterPro" id="IPR023213">
    <property type="entry name" value="CAT-like_dom_sf"/>
</dbReference>
<dbReference type="InterPro" id="IPR051504">
    <property type="entry name" value="Plant_metabolite_acyltrans"/>
</dbReference>
<dbReference type="Gene3D" id="3.30.559.10">
    <property type="entry name" value="Chloramphenicol acetyltransferase-like domain"/>
    <property type="match status" value="2"/>
</dbReference>
<accession>A0A1D1Y769</accession>
<proteinExistence type="predicted"/>
<keyword evidence="2" id="KW-0012">Acyltransferase</keyword>